<dbReference type="PIRSF" id="PIRSF000390">
    <property type="entry name" value="PLP_StrS"/>
    <property type="match status" value="1"/>
</dbReference>
<dbReference type="GO" id="GO:0000271">
    <property type="term" value="P:polysaccharide biosynthetic process"/>
    <property type="evidence" value="ECO:0007669"/>
    <property type="project" value="TreeGrafter"/>
</dbReference>
<dbReference type="CDD" id="cd00616">
    <property type="entry name" value="AHBA_syn"/>
    <property type="match status" value="1"/>
</dbReference>
<dbReference type="GO" id="GO:0030170">
    <property type="term" value="F:pyridoxal phosphate binding"/>
    <property type="evidence" value="ECO:0007669"/>
    <property type="project" value="TreeGrafter"/>
</dbReference>
<dbReference type="InterPro" id="IPR015422">
    <property type="entry name" value="PyrdxlP-dep_Trfase_small"/>
</dbReference>
<sequence>MKRIYMFYPFMPESVIPKVAEVLRSRWIGQGPKVDEFEREFAEKFGLSRVVSVNTGTSALRLVYAVSGIGPGDEVISPALTCTATNTPILEQFAKPVFADVQYESANLDPNDVEHRITDKTKAIVCVHWGGYPCDMKELREIADSHGLKLIADGAHALGAEYQGKPVGICVDFTVFSLGAIKQITTADGGMISVMDEGDYKACIRRRWYGIDKASRKPTVLGHDPTYDISEVGYKYNMNDITAAIGLEQLEYFDEVLARRRQITRWYREELEGTPNIELFEERKNRKSAYWLFTMHIKDRLKFAENMWKKGVEVSVAHWRNDKYTIFGPMRKDLPNTDKLHEDMMCIPLHNKLTDEDVSYIIKVIKNYERARK</sequence>
<keyword evidence="1" id="KW-0032">Aminotransferase</keyword>
<dbReference type="PANTHER" id="PTHR30244:SF34">
    <property type="entry name" value="DTDP-4-AMINO-4,6-DIDEOXYGALACTOSE TRANSAMINASE"/>
    <property type="match status" value="1"/>
</dbReference>
<organism evidence="1">
    <name type="scientific">viral metagenome</name>
    <dbReference type="NCBI Taxonomy" id="1070528"/>
    <lineage>
        <taxon>unclassified sequences</taxon>
        <taxon>metagenomes</taxon>
        <taxon>organismal metagenomes</taxon>
    </lineage>
</organism>
<evidence type="ECO:0000313" key="1">
    <source>
        <dbReference type="EMBL" id="QJA85213.1"/>
    </source>
</evidence>
<dbReference type="SUPFAM" id="SSF53383">
    <property type="entry name" value="PLP-dependent transferases"/>
    <property type="match status" value="1"/>
</dbReference>
<accession>A0A6M3KST9</accession>
<dbReference type="PANTHER" id="PTHR30244">
    <property type="entry name" value="TRANSAMINASE"/>
    <property type="match status" value="1"/>
</dbReference>
<proteinExistence type="predicted"/>
<dbReference type="GO" id="GO:0008483">
    <property type="term" value="F:transaminase activity"/>
    <property type="evidence" value="ECO:0007669"/>
    <property type="project" value="UniProtKB-KW"/>
</dbReference>
<reference evidence="1" key="1">
    <citation type="submission" date="2020-03" db="EMBL/GenBank/DDBJ databases">
        <title>The deep terrestrial virosphere.</title>
        <authorList>
            <person name="Holmfeldt K."/>
            <person name="Nilsson E."/>
            <person name="Simone D."/>
            <person name="Lopez-Fernandez M."/>
            <person name="Wu X."/>
            <person name="de Brujin I."/>
            <person name="Lundin D."/>
            <person name="Andersson A."/>
            <person name="Bertilsson S."/>
            <person name="Dopson M."/>
        </authorList>
    </citation>
    <scope>NUCLEOTIDE SEQUENCE</scope>
    <source>
        <strain evidence="1">MM415B02249</strain>
    </source>
</reference>
<dbReference type="AlphaFoldDB" id="A0A6M3KST9"/>
<dbReference type="InterPro" id="IPR015421">
    <property type="entry name" value="PyrdxlP-dep_Trfase_major"/>
</dbReference>
<dbReference type="Pfam" id="PF01041">
    <property type="entry name" value="DegT_DnrJ_EryC1"/>
    <property type="match status" value="1"/>
</dbReference>
<name>A0A6M3KST9_9ZZZZ</name>
<gene>
    <name evidence="1" type="ORF">MM415B02249_0010</name>
</gene>
<dbReference type="Gene3D" id="3.90.1150.10">
    <property type="entry name" value="Aspartate Aminotransferase, domain 1"/>
    <property type="match status" value="1"/>
</dbReference>
<dbReference type="EMBL" id="MT142561">
    <property type="protein sequence ID" value="QJA85213.1"/>
    <property type="molecule type" value="Genomic_DNA"/>
</dbReference>
<keyword evidence="1" id="KW-0808">Transferase</keyword>
<dbReference type="InterPro" id="IPR015424">
    <property type="entry name" value="PyrdxlP-dep_Trfase"/>
</dbReference>
<dbReference type="Gene3D" id="3.40.640.10">
    <property type="entry name" value="Type I PLP-dependent aspartate aminotransferase-like (Major domain)"/>
    <property type="match status" value="1"/>
</dbReference>
<protein>
    <submittedName>
        <fullName evidence="1">Putative DegT/DnrJ/EryC1/StrS aminotransferase family protein</fullName>
    </submittedName>
</protein>
<dbReference type="InterPro" id="IPR000653">
    <property type="entry name" value="DegT/StrS_aminotransferase"/>
</dbReference>